<evidence type="ECO:0000313" key="2">
    <source>
        <dbReference type="Proteomes" id="UP000756921"/>
    </source>
</evidence>
<proteinExistence type="predicted"/>
<sequence length="181" mass="19298">MLARFRTTTTRAVTFNASRPLHAVIGRPCCAAAARAFHNATAEFTKLCPEGTLVTKEVSIRVGDPGEAYVCTPTEVGYALQAGGCLAHSPSALPKRLDRLTLSYFHDTQQFALDSSPGCSRLVVPQQLPRQSTANTSPATLYLYGVMHTIALDGTPDAEFSEIASTITPEIGGTLDGLKDK</sequence>
<dbReference type="OrthoDB" id="5330139at2759"/>
<name>A0A9P6GE59_9PLEO</name>
<dbReference type="Proteomes" id="UP000756921">
    <property type="component" value="Unassembled WGS sequence"/>
</dbReference>
<organism evidence="1 2">
    <name type="scientific">Paraphaeosphaeria minitans</name>
    <dbReference type="NCBI Taxonomy" id="565426"/>
    <lineage>
        <taxon>Eukaryota</taxon>
        <taxon>Fungi</taxon>
        <taxon>Dikarya</taxon>
        <taxon>Ascomycota</taxon>
        <taxon>Pezizomycotina</taxon>
        <taxon>Dothideomycetes</taxon>
        <taxon>Pleosporomycetidae</taxon>
        <taxon>Pleosporales</taxon>
        <taxon>Massarineae</taxon>
        <taxon>Didymosphaeriaceae</taxon>
        <taxon>Paraphaeosphaeria</taxon>
    </lineage>
</organism>
<dbReference type="EMBL" id="WJXW01000008">
    <property type="protein sequence ID" value="KAF9733754.1"/>
    <property type="molecule type" value="Genomic_DNA"/>
</dbReference>
<keyword evidence="2" id="KW-1185">Reference proteome</keyword>
<protein>
    <submittedName>
        <fullName evidence="1">Uncharacterized protein</fullName>
    </submittedName>
</protein>
<gene>
    <name evidence="1" type="ORF">PMIN01_08097</name>
</gene>
<dbReference type="AlphaFoldDB" id="A0A9P6GE59"/>
<evidence type="ECO:0000313" key="1">
    <source>
        <dbReference type="EMBL" id="KAF9733754.1"/>
    </source>
</evidence>
<accession>A0A9P6GE59</accession>
<reference evidence="1" key="1">
    <citation type="journal article" date="2020" name="Mol. Plant Microbe Interact.">
        <title>Genome Sequence of the Biocontrol Agent Coniothyrium minitans strain Conio (IMI 134523).</title>
        <authorList>
            <person name="Patel D."/>
            <person name="Shittu T.A."/>
            <person name="Baroncelli R."/>
            <person name="Muthumeenakshi S."/>
            <person name="Osborne T.H."/>
            <person name="Janganan T.K."/>
            <person name="Sreenivasaprasad S."/>
        </authorList>
    </citation>
    <scope>NUCLEOTIDE SEQUENCE</scope>
    <source>
        <strain evidence="1">Conio</strain>
    </source>
</reference>
<comment type="caution">
    <text evidence="1">The sequence shown here is derived from an EMBL/GenBank/DDBJ whole genome shotgun (WGS) entry which is preliminary data.</text>
</comment>